<evidence type="ECO:0000313" key="2">
    <source>
        <dbReference type="Proteomes" id="UP000007305"/>
    </source>
</evidence>
<organism evidence="1 2">
    <name type="scientific">Zea mays</name>
    <name type="common">Maize</name>
    <dbReference type="NCBI Taxonomy" id="4577"/>
    <lineage>
        <taxon>Eukaryota</taxon>
        <taxon>Viridiplantae</taxon>
        <taxon>Streptophyta</taxon>
        <taxon>Embryophyta</taxon>
        <taxon>Tracheophyta</taxon>
        <taxon>Spermatophyta</taxon>
        <taxon>Magnoliopsida</taxon>
        <taxon>Liliopsida</taxon>
        <taxon>Poales</taxon>
        <taxon>Poaceae</taxon>
        <taxon>PACMAD clade</taxon>
        <taxon>Panicoideae</taxon>
        <taxon>Andropogonodae</taxon>
        <taxon>Andropogoneae</taxon>
        <taxon>Tripsacinae</taxon>
        <taxon>Zea</taxon>
    </lineage>
</organism>
<proteinExistence type="predicted"/>
<reference evidence="1" key="3">
    <citation type="submission" date="2021-05" db="UniProtKB">
        <authorList>
            <consortium name="EnsemblPlants"/>
        </authorList>
    </citation>
    <scope>IDENTIFICATION</scope>
    <source>
        <strain evidence="1">cv. B73</strain>
    </source>
</reference>
<dbReference type="Proteomes" id="UP000007305">
    <property type="component" value="Chromosome 4"/>
</dbReference>
<evidence type="ECO:0008006" key="3">
    <source>
        <dbReference type="Google" id="ProtNLM"/>
    </source>
</evidence>
<dbReference type="PANTHER" id="PTHR48127">
    <property type="entry name" value="GRF-TYPE DOMAIN-CONTAINING PROTEIN"/>
    <property type="match status" value="1"/>
</dbReference>
<name>A0A804NMG4_MAIZE</name>
<dbReference type="PANTHER" id="PTHR48127:SF1">
    <property type="entry name" value="ZINC FINGER GRF-TYPE DOMAIN-CONTAINING PROTEIN"/>
    <property type="match status" value="1"/>
</dbReference>
<evidence type="ECO:0000313" key="1">
    <source>
        <dbReference type="EnsemblPlants" id="Zm00001eb171380_P001"/>
    </source>
</evidence>
<reference evidence="1" key="2">
    <citation type="submission" date="2019-07" db="EMBL/GenBank/DDBJ databases">
        <authorList>
            <person name="Seetharam A."/>
            <person name="Woodhouse M."/>
            <person name="Cannon E."/>
        </authorList>
    </citation>
    <scope>NUCLEOTIDE SEQUENCE [LARGE SCALE GENOMIC DNA]</scope>
    <source>
        <strain evidence="1">cv. B73</strain>
    </source>
</reference>
<protein>
    <recommendedName>
        <fullName evidence="3">Zinc finger GRF-type domain-containing protein</fullName>
    </recommendedName>
</protein>
<dbReference type="Gramene" id="Zm00001eb171380_T001">
    <property type="protein sequence ID" value="Zm00001eb171380_P001"/>
    <property type="gene ID" value="Zm00001eb171380"/>
</dbReference>
<keyword evidence="2" id="KW-1185">Reference proteome</keyword>
<sequence>MKDMYREALWQKRGRPRELYPDVSSKDAPVPPELPVPNCDCGRLAWVHQSQHPDTAARCYYLCGTLDGHQKCFFFQWIDGPDKFDPRYLLFVNWLSGKTSHERFKRWVPPPPNPPPMTDAEKEVATERRMDSPPRCDCGDRAVIDEDYDKQFCCPNIDYPYGWRKCRFREWLYGPLSHWPEPEVKEKRYMGWATEEVKFDPVLCKCGIEAKYGLVFSELGVGYFCGHMVDYDEETRKYSWESYDDKGEVMRTIESKRIMGQKMRCGSRLVDSYINDRIRDMRREAKSAFYDSPKRAEYRRLKAADEKRAQDVREWEAAQAEKQMLDNLADRVKGKIGSGVNYLADEAHARYVQDKMATIEEEDDDTSRLSELIALAEAGLHEEEEDDTSRLSELIALAEAGLRAQEEDDEFMSQAAAEVEAAYYKKKSDEAEAEDELFSQAADEAEANYYKRTGDKCDAGQCSKWNEVVVEDCATDDSEDELLIDCDSD</sequence>
<dbReference type="AlphaFoldDB" id="A0A804NMG4"/>
<dbReference type="EnsemblPlants" id="Zm00001eb171380_T001">
    <property type="protein sequence ID" value="Zm00001eb171380_P001"/>
    <property type="gene ID" value="Zm00001eb171380"/>
</dbReference>
<accession>A0A804NMG4</accession>
<reference evidence="2" key="1">
    <citation type="journal article" date="2009" name="Science">
        <title>The B73 maize genome: complexity, diversity, and dynamics.</title>
        <authorList>
            <person name="Schnable P.S."/>
            <person name="Ware D."/>
            <person name="Fulton R.S."/>
            <person name="Stein J.C."/>
            <person name="Wei F."/>
            <person name="Pasternak S."/>
            <person name="Liang C."/>
            <person name="Zhang J."/>
            <person name="Fulton L."/>
            <person name="Graves T.A."/>
            <person name="Minx P."/>
            <person name="Reily A.D."/>
            <person name="Courtney L."/>
            <person name="Kruchowski S.S."/>
            <person name="Tomlinson C."/>
            <person name="Strong C."/>
            <person name="Delehaunty K."/>
            <person name="Fronick C."/>
            <person name="Courtney B."/>
            <person name="Rock S.M."/>
            <person name="Belter E."/>
            <person name="Du F."/>
            <person name="Kim K."/>
            <person name="Abbott R.M."/>
            <person name="Cotton M."/>
            <person name="Levy A."/>
            <person name="Marchetto P."/>
            <person name="Ochoa K."/>
            <person name="Jackson S.M."/>
            <person name="Gillam B."/>
            <person name="Chen W."/>
            <person name="Yan L."/>
            <person name="Higginbotham J."/>
            <person name="Cardenas M."/>
            <person name="Waligorski J."/>
            <person name="Applebaum E."/>
            <person name="Phelps L."/>
            <person name="Falcone J."/>
            <person name="Kanchi K."/>
            <person name="Thane T."/>
            <person name="Scimone A."/>
            <person name="Thane N."/>
            <person name="Henke J."/>
            <person name="Wang T."/>
            <person name="Ruppert J."/>
            <person name="Shah N."/>
            <person name="Rotter K."/>
            <person name="Hodges J."/>
            <person name="Ingenthron E."/>
            <person name="Cordes M."/>
            <person name="Kohlberg S."/>
            <person name="Sgro J."/>
            <person name="Delgado B."/>
            <person name="Mead K."/>
            <person name="Chinwalla A."/>
            <person name="Leonard S."/>
            <person name="Crouse K."/>
            <person name="Collura K."/>
            <person name="Kudrna D."/>
            <person name="Currie J."/>
            <person name="He R."/>
            <person name="Angelova A."/>
            <person name="Rajasekar S."/>
            <person name="Mueller T."/>
            <person name="Lomeli R."/>
            <person name="Scara G."/>
            <person name="Ko A."/>
            <person name="Delaney K."/>
            <person name="Wissotski M."/>
            <person name="Lopez G."/>
            <person name="Campos D."/>
            <person name="Braidotti M."/>
            <person name="Ashley E."/>
            <person name="Golser W."/>
            <person name="Kim H."/>
            <person name="Lee S."/>
            <person name="Lin J."/>
            <person name="Dujmic Z."/>
            <person name="Kim W."/>
            <person name="Talag J."/>
            <person name="Zuccolo A."/>
            <person name="Fan C."/>
            <person name="Sebastian A."/>
            <person name="Kramer M."/>
            <person name="Spiegel L."/>
            <person name="Nascimento L."/>
            <person name="Zutavern T."/>
            <person name="Miller B."/>
            <person name="Ambroise C."/>
            <person name="Muller S."/>
            <person name="Spooner W."/>
            <person name="Narechania A."/>
            <person name="Ren L."/>
            <person name="Wei S."/>
            <person name="Kumari S."/>
            <person name="Faga B."/>
            <person name="Levy M.J."/>
            <person name="McMahan L."/>
            <person name="Van Buren P."/>
            <person name="Vaughn M.W."/>
            <person name="Ying K."/>
            <person name="Yeh C.-T."/>
            <person name="Emrich S.J."/>
            <person name="Jia Y."/>
            <person name="Kalyanaraman A."/>
            <person name="Hsia A.-P."/>
            <person name="Barbazuk W.B."/>
            <person name="Baucom R.S."/>
            <person name="Brutnell T.P."/>
            <person name="Carpita N.C."/>
            <person name="Chaparro C."/>
            <person name="Chia J.-M."/>
            <person name="Deragon J.-M."/>
            <person name="Estill J.C."/>
            <person name="Fu Y."/>
            <person name="Jeddeloh J.A."/>
            <person name="Han Y."/>
            <person name="Lee H."/>
            <person name="Li P."/>
            <person name="Lisch D.R."/>
            <person name="Liu S."/>
            <person name="Liu Z."/>
            <person name="Nagel D.H."/>
            <person name="McCann M.C."/>
            <person name="SanMiguel P."/>
            <person name="Myers A.M."/>
            <person name="Nettleton D."/>
            <person name="Nguyen J."/>
            <person name="Penning B.W."/>
            <person name="Ponnala L."/>
            <person name="Schneider K.L."/>
            <person name="Schwartz D.C."/>
            <person name="Sharma A."/>
            <person name="Soderlund C."/>
            <person name="Springer N.M."/>
            <person name="Sun Q."/>
            <person name="Wang H."/>
            <person name="Waterman M."/>
            <person name="Westerman R."/>
            <person name="Wolfgruber T.K."/>
            <person name="Yang L."/>
            <person name="Yu Y."/>
            <person name="Zhang L."/>
            <person name="Zhou S."/>
            <person name="Zhu Q."/>
            <person name="Bennetzen J.L."/>
            <person name="Dawe R.K."/>
            <person name="Jiang J."/>
            <person name="Jiang N."/>
            <person name="Presting G.G."/>
            <person name="Wessler S.R."/>
            <person name="Aluru S."/>
            <person name="Martienssen R.A."/>
            <person name="Clifton S.W."/>
            <person name="McCombie W.R."/>
            <person name="Wing R.A."/>
            <person name="Wilson R.K."/>
        </authorList>
    </citation>
    <scope>NUCLEOTIDE SEQUENCE [LARGE SCALE GENOMIC DNA]</scope>
    <source>
        <strain evidence="2">cv. B73</strain>
    </source>
</reference>
<dbReference type="InParanoid" id="A0A804NMG4"/>